<protein>
    <submittedName>
        <fullName evidence="1">Uncharacterized protein</fullName>
    </submittedName>
</protein>
<evidence type="ECO:0000313" key="1">
    <source>
        <dbReference type="EMBL" id="KIG17461.1"/>
    </source>
</evidence>
<accession>A0A0C2D2F6</accession>
<dbReference type="Proteomes" id="UP000031599">
    <property type="component" value="Unassembled WGS sequence"/>
</dbReference>
<reference evidence="1 2" key="1">
    <citation type="submission" date="2014-12" db="EMBL/GenBank/DDBJ databases">
        <title>Genome assembly of Enhygromyxa salina DSM 15201.</title>
        <authorList>
            <person name="Sharma G."/>
            <person name="Subramanian S."/>
        </authorList>
    </citation>
    <scope>NUCLEOTIDE SEQUENCE [LARGE SCALE GENOMIC DNA]</scope>
    <source>
        <strain evidence="1 2">DSM 15201</strain>
    </source>
</reference>
<organism evidence="1 2">
    <name type="scientific">Enhygromyxa salina</name>
    <dbReference type="NCBI Taxonomy" id="215803"/>
    <lineage>
        <taxon>Bacteria</taxon>
        <taxon>Pseudomonadati</taxon>
        <taxon>Myxococcota</taxon>
        <taxon>Polyangia</taxon>
        <taxon>Nannocystales</taxon>
        <taxon>Nannocystaceae</taxon>
        <taxon>Enhygromyxa</taxon>
    </lineage>
</organism>
<name>A0A0C2D2F6_9BACT</name>
<sequence length="118" mass="13364">MDYGDPRFIEYQATSADPNRATVMCPVVRDDTNGDLDFVRFRTENRQGANNRPECTVWSVSVDAGSTDFETEITPAMNGTHTLAFSLNGFIEFDHGHYVIECEMGRGDRLISYRTKED</sequence>
<dbReference type="AlphaFoldDB" id="A0A0C2D2F6"/>
<dbReference type="EMBL" id="JMCC02000023">
    <property type="protein sequence ID" value="KIG17461.1"/>
    <property type="molecule type" value="Genomic_DNA"/>
</dbReference>
<gene>
    <name evidence="1" type="ORF">DB30_03162</name>
</gene>
<comment type="caution">
    <text evidence="1">The sequence shown here is derived from an EMBL/GenBank/DDBJ whole genome shotgun (WGS) entry which is preliminary data.</text>
</comment>
<proteinExistence type="predicted"/>
<evidence type="ECO:0000313" key="2">
    <source>
        <dbReference type="Proteomes" id="UP000031599"/>
    </source>
</evidence>